<accession>A0A5B9WAA0</accession>
<sequence>MVRVIGTDPGTSSLDLLLFDDGRVRDQRRFEPMELKANPEMLADAILGWTPIDLVAAPSGYGLPLVRGDRIDEDELDQMSLVRPDERGQDRGVIGFRSWVRAFLATGLPTVFLPGGYHLPTIPAHRKVNAVDLGTADKVAVAALALEHDARLVGGYDRSTFAVVEVGSAFTAALVVQGGRLVDASAGTRGPLGLRSGGVWDGEMACWRSPLSKQDLFRGGLDDLGPEGPAAFRESLRKAAAGLRAVTPFERIYLSGAGLDRDDVLGLALEALDCLGRVERLPSLPNAWVKHAAQGSALLADALAGGRHAALAGSLRLAAARGCVWDAVGRR</sequence>
<dbReference type="Pfam" id="PF07318">
    <property type="entry name" value="DUF1464"/>
    <property type="match status" value="1"/>
</dbReference>
<evidence type="ECO:0000313" key="2">
    <source>
        <dbReference type="Proteomes" id="UP000324233"/>
    </source>
</evidence>
<gene>
    <name evidence="1" type="ORF">OJF2_60640</name>
</gene>
<dbReference type="RefSeq" id="WP_148597026.1">
    <property type="nucleotide sequence ID" value="NZ_CP042997.1"/>
</dbReference>
<protein>
    <submittedName>
        <fullName evidence="1">Uncharacterized protein</fullName>
    </submittedName>
</protein>
<dbReference type="InterPro" id="IPR009927">
    <property type="entry name" value="DUF1464"/>
</dbReference>
<name>A0A5B9WAA0_9BACT</name>
<dbReference type="Proteomes" id="UP000324233">
    <property type="component" value="Chromosome"/>
</dbReference>
<keyword evidence="2" id="KW-1185">Reference proteome</keyword>
<reference evidence="1 2" key="1">
    <citation type="submission" date="2019-08" db="EMBL/GenBank/DDBJ databases">
        <title>Deep-cultivation of Planctomycetes and their phenomic and genomic characterization uncovers novel biology.</title>
        <authorList>
            <person name="Wiegand S."/>
            <person name="Jogler M."/>
            <person name="Boedeker C."/>
            <person name="Pinto D."/>
            <person name="Vollmers J."/>
            <person name="Rivas-Marin E."/>
            <person name="Kohn T."/>
            <person name="Peeters S.H."/>
            <person name="Heuer A."/>
            <person name="Rast P."/>
            <person name="Oberbeckmann S."/>
            <person name="Bunk B."/>
            <person name="Jeske O."/>
            <person name="Meyerdierks A."/>
            <person name="Storesund J.E."/>
            <person name="Kallscheuer N."/>
            <person name="Luecker S."/>
            <person name="Lage O.M."/>
            <person name="Pohl T."/>
            <person name="Merkel B.J."/>
            <person name="Hornburger P."/>
            <person name="Mueller R.-W."/>
            <person name="Bruemmer F."/>
            <person name="Labrenz M."/>
            <person name="Spormann A.M."/>
            <person name="Op den Camp H."/>
            <person name="Overmann J."/>
            <person name="Amann R."/>
            <person name="Jetten M.S.M."/>
            <person name="Mascher T."/>
            <person name="Medema M.H."/>
            <person name="Devos D.P."/>
            <person name="Kaster A.-K."/>
            <person name="Ovreas L."/>
            <person name="Rohde M."/>
            <person name="Galperin M.Y."/>
            <person name="Jogler C."/>
        </authorList>
    </citation>
    <scope>NUCLEOTIDE SEQUENCE [LARGE SCALE GENOMIC DNA]</scope>
    <source>
        <strain evidence="1 2">OJF2</strain>
    </source>
</reference>
<dbReference type="KEGG" id="agv:OJF2_60640"/>
<dbReference type="OrthoDB" id="270450at2"/>
<evidence type="ECO:0000313" key="1">
    <source>
        <dbReference type="EMBL" id="QEH37473.1"/>
    </source>
</evidence>
<dbReference type="AlphaFoldDB" id="A0A5B9WAA0"/>
<proteinExistence type="predicted"/>
<organism evidence="1 2">
    <name type="scientific">Aquisphaera giovannonii</name>
    <dbReference type="NCBI Taxonomy" id="406548"/>
    <lineage>
        <taxon>Bacteria</taxon>
        <taxon>Pseudomonadati</taxon>
        <taxon>Planctomycetota</taxon>
        <taxon>Planctomycetia</taxon>
        <taxon>Isosphaerales</taxon>
        <taxon>Isosphaeraceae</taxon>
        <taxon>Aquisphaera</taxon>
    </lineage>
</organism>
<dbReference type="EMBL" id="CP042997">
    <property type="protein sequence ID" value="QEH37473.1"/>
    <property type="molecule type" value="Genomic_DNA"/>
</dbReference>